<keyword evidence="1" id="KW-1133">Transmembrane helix</keyword>
<accession>A0AAW8ER30</accession>
<dbReference type="RefSeq" id="WP_307597236.1">
    <property type="nucleotide sequence ID" value="NZ_CAXUQE020000001.1"/>
</dbReference>
<feature type="transmembrane region" description="Helical" evidence="1">
    <location>
        <begin position="54"/>
        <end position="77"/>
    </location>
</feature>
<comment type="caution">
    <text evidence="2">The sequence shown here is derived from an EMBL/GenBank/DDBJ whole genome shotgun (WGS) entry which is preliminary data.</text>
</comment>
<feature type="transmembrane region" description="Helical" evidence="1">
    <location>
        <begin position="12"/>
        <end position="34"/>
    </location>
</feature>
<gene>
    <name evidence="2" type="ORF">J2W39_006557</name>
</gene>
<dbReference type="EMBL" id="JAUSRV010000026">
    <property type="protein sequence ID" value="MDP9975268.1"/>
    <property type="molecule type" value="Genomic_DNA"/>
</dbReference>
<reference evidence="2" key="1">
    <citation type="submission" date="2023-07" db="EMBL/GenBank/DDBJ databases">
        <title>Sorghum-associated microbial communities from plants grown in Nebraska, USA.</title>
        <authorList>
            <person name="Schachtman D."/>
        </authorList>
    </citation>
    <scope>NUCLEOTIDE SEQUENCE</scope>
    <source>
        <strain evidence="2">DS3315</strain>
    </source>
</reference>
<dbReference type="AlphaFoldDB" id="A0AAW8ER30"/>
<name>A0AAW8ER30_VARPD</name>
<keyword evidence="1" id="KW-0812">Transmembrane</keyword>
<organism evidence="2 3">
    <name type="scientific">Variovorax paradoxus</name>
    <dbReference type="NCBI Taxonomy" id="34073"/>
    <lineage>
        <taxon>Bacteria</taxon>
        <taxon>Pseudomonadati</taxon>
        <taxon>Pseudomonadota</taxon>
        <taxon>Betaproteobacteria</taxon>
        <taxon>Burkholderiales</taxon>
        <taxon>Comamonadaceae</taxon>
        <taxon>Variovorax</taxon>
    </lineage>
</organism>
<evidence type="ECO:0000313" key="3">
    <source>
        <dbReference type="Proteomes" id="UP001224845"/>
    </source>
</evidence>
<evidence type="ECO:0000256" key="1">
    <source>
        <dbReference type="SAM" id="Phobius"/>
    </source>
</evidence>
<proteinExistence type="predicted"/>
<evidence type="ECO:0000313" key="2">
    <source>
        <dbReference type="EMBL" id="MDP9975268.1"/>
    </source>
</evidence>
<dbReference type="Proteomes" id="UP001224845">
    <property type="component" value="Unassembled WGS sequence"/>
</dbReference>
<protein>
    <recommendedName>
        <fullName evidence="4">Transmembrane protein</fullName>
    </recommendedName>
</protein>
<keyword evidence="1" id="KW-0472">Membrane</keyword>
<evidence type="ECO:0008006" key="4">
    <source>
        <dbReference type="Google" id="ProtNLM"/>
    </source>
</evidence>
<sequence>MEATLWGLSASQFLGFAATLTVPVWGFVVLYVLALPLRNLPGVSAEIKYAPPKWILPALTAILTFALFTSLGAAATLKYRSGIPDEDRFLSHFQVRESPDIIVPIPTIGISARVRIERLEEYSYLRVFLNNRRLFGSHIDCVRVSQCAQGHTTMKGVKPGKQPDKKKVGLPLDIDITGALSPGANDLQVFLDNSGLRNCQALVSLYVTESPGKETKIWSAEIRDGDQKAIDVYETVAVNPSYRVCGRRAIRLVAQ</sequence>